<comment type="caution">
    <text evidence="2">The sequence shown here is derived from an EMBL/GenBank/DDBJ whole genome shotgun (WGS) entry which is preliminary data.</text>
</comment>
<protein>
    <recommendedName>
        <fullName evidence="4">DUF1579 domain-containing protein</fullName>
    </recommendedName>
</protein>
<sequence length="174" mass="19853">MKNTSTRITFLLLLSFSTLIGYAQHSKNPFKKFIGEWTLKDDNWSQNWGGKDEHIKIPNHHTICRAINTDNSLLAVIDGAPPHGHIFWSYNPVKKEVDHLSSFGTSRAGVGKGTVNENGDVYLKIAFADEPEGTYRRYSYKWISENEYELKSVQYDANDKPTGFFYGGVFVRIK</sequence>
<organism evidence="2 3">
    <name type="scientific">Emticicia agri</name>
    <dbReference type="NCBI Taxonomy" id="2492393"/>
    <lineage>
        <taxon>Bacteria</taxon>
        <taxon>Pseudomonadati</taxon>
        <taxon>Bacteroidota</taxon>
        <taxon>Cytophagia</taxon>
        <taxon>Cytophagales</taxon>
        <taxon>Leadbetterellaceae</taxon>
        <taxon>Emticicia</taxon>
    </lineage>
</organism>
<dbReference type="Proteomes" id="UP000293162">
    <property type="component" value="Unassembled WGS sequence"/>
</dbReference>
<dbReference type="AlphaFoldDB" id="A0A4Q5M333"/>
<name>A0A4Q5M333_9BACT</name>
<reference evidence="2 3" key="1">
    <citation type="submission" date="2019-02" db="EMBL/GenBank/DDBJ databases">
        <title>Bacterial novel species Emticicia sp. 17J42-9 isolated from soil.</title>
        <authorList>
            <person name="Jung H.-Y."/>
        </authorList>
    </citation>
    <scope>NUCLEOTIDE SEQUENCE [LARGE SCALE GENOMIC DNA]</scope>
    <source>
        <strain evidence="2 3">17J42-9</strain>
    </source>
</reference>
<gene>
    <name evidence="2" type="ORF">EWM59_06050</name>
</gene>
<feature type="signal peptide" evidence="1">
    <location>
        <begin position="1"/>
        <end position="23"/>
    </location>
</feature>
<proteinExistence type="predicted"/>
<dbReference type="EMBL" id="SEWF01000006">
    <property type="protein sequence ID" value="RYU96711.1"/>
    <property type="molecule type" value="Genomic_DNA"/>
</dbReference>
<evidence type="ECO:0000313" key="3">
    <source>
        <dbReference type="Proteomes" id="UP000293162"/>
    </source>
</evidence>
<keyword evidence="1" id="KW-0732">Signal</keyword>
<feature type="chain" id="PRO_5020650369" description="DUF1579 domain-containing protein" evidence="1">
    <location>
        <begin position="24"/>
        <end position="174"/>
    </location>
</feature>
<evidence type="ECO:0008006" key="4">
    <source>
        <dbReference type="Google" id="ProtNLM"/>
    </source>
</evidence>
<accession>A0A4Q5M333</accession>
<evidence type="ECO:0000256" key="1">
    <source>
        <dbReference type="SAM" id="SignalP"/>
    </source>
</evidence>
<evidence type="ECO:0000313" key="2">
    <source>
        <dbReference type="EMBL" id="RYU96711.1"/>
    </source>
</evidence>
<keyword evidence="3" id="KW-1185">Reference proteome</keyword>